<evidence type="ECO:0000259" key="1">
    <source>
        <dbReference type="SMART" id="SM00857"/>
    </source>
</evidence>
<dbReference type="Gene3D" id="3.40.50.1390">
    <property type="entry name" value="Resolvase, N-terminal catalytic domain"/>
    <property type="match status" value="1"/>
</dbReference>
<proteinExistence type="predicted"/>
<dbReference type="GO" id="GO:0003677">
    <property type="term" value="F:DNA binding"/>
    <property type="evidence" value="ECO:0007669"/>
    <property type="project" value="InterPro"/>
</dbReference>
<dbReference type="Proteomes" id="UP000674938">
    <property type="component" value="Unassembled WGS sequence"/>
</dbReference>
<sequence>MTKYGYVRKGFPTSEKDQLTGILSYGCDEVFLEAHSLMEFRELDILLSVLKMGDVLVVTNLKVFGKKFQGLRSLIDLCRDKQVQLISLEDQLDSNKAYDFFDLLDLLGRIDFACRSERTKQQIQLSREIGQTIGRPAIDKKKIERIYYLYHDKKWAMRKIATECDVSLGSVYKYIHQEAPCQKKESVG</sequence>
<comment type="caution">
    <text evidence="2">The sequence shown here is derived from an EMBL/GenBank/DDBJ whole genome shotgun (WGS) entry which is preliminary data.</text>
</comment>
<dbReference type="AlphaFoldDB" id="A0A940PDV5"/>
<evidence type="ECO:0000313" key="2">
    <source>
        <dbReference type="EMBL" id="MBP1042767.1"/>
    </source>
</evidence>
<name>A0A940PDV5_9ENTE</name>
<dbReference type="InterPro" id="IPR006119">
    <property type="entry name" value="Resolv_N"/>
</dbReference>
<dbReference type="Pfam" id="PF00239">
    <property type="entry name" value="Resolvase"/>
    <property type="match status" value="1"/>
</dbReference>
<dbReference type="SUPFAM" id="SSF53041">
    <property type="entry name" value="Resolvase-like"/>
    <property type="match status" value="1"/>
</dbReference>
<dbReference type="GO" id="GO:0000150">
    <property type="term" value="F:DNA strand exchange activity"/>
    <property type="evidence" value="ECO:0007669"/>
    <property type="project" value="InterPro"/>
</dbReference>
<evidence type="ECO:0000313" key="3">
    <source>
        <dbReference type="Proteomes" id="UP000674938"/>
    </source>
</evidence>
<organism evidence="2 3">
    <name type="scientific">Vagococcus allomyrinae</name>
    <dbReference type="NCBI Taxonomy" id="2794353"/>
    <lineage>
        <taxon>Bacteria</taxon>
        <taxon>Bacillati</taxon>
        <taxon>Bacillota</taxon>
        <taxon>Bacilli</taxon>
        <taxon>Lactobacillales</taxon>
        <taxon>Enterococcaceae</taxon>
        <taxon>Vagococcus</taxon>
    </lineage>
</organism>
<accession>A0A940PDV5</accession>
<dbReference type="EMBL" id="JAEEGA010000012">
    <property type="protein sequence ID" value="MBP1042767.1"/>
    <property type="molecule type" value="Genomic_DNA"/>
</dbReference>
<protein>
    <submittedName>
        <fullName evidence="2">Recombinase family protein</fullName>
    </submittedName>
</protein>
<gene>
    <name evidence="2" type="ORF">I6N95_17250</name>
</gene>
<feature type="domain" description="Resolvase/invertase-type recombinase catalytic" evidence="1">
    <location>
        <begin position="3"/>
        <end position="132"/>
    </location>
</feature>
<dbReference type="InterPro" id="IPR036162">
    <property type="entry name" value="Resolvase-like_N_sf"/>
</dbReference>
<dbReference type="RefSeq" id="WP_209530277.1">
    <property type="nucleotide sequence ID" value="NZ_JAEEGA010000012.1"/>
</dbReference>
<reference evidence="2" key="1">
    <citation type="submission" date="2020-12" db="EMBL/GenBank/DDBJ databases">
        <title>Vagococcus allomyrinae sp. nov. and Enterococcus lavae sp. nov., isolated from the larvae of Allomyrina dichotoma.</title>
        <authorList>
            <person name="Lee S.D."/>
        </authorList>
    </citation>
    <scope>NUCLEOTIDE SEQUENCE</scope>
    <source>
        <strain evidence="2">BWB3-3</strain>
    </source>
</reference>
<keyword evidence="3" id="KW-1185">Reference proteome</keyword>
<dbReference type="SMART" id="SM00857">
    <property type="entry name" value="Resolvase"/>
    <property type="match status" value="1"/>
</dbReference>